<evidence type="ECO:0000313" key="2">
    <source>
        <dbReference type="Proteomes" id="UP000326837"/>
    </source>
</evidence>
<proteinExistence type="predicted"/>
<dbReference type="EMBL" id="AP021861">
    <property type="protein sequence ID" value="BBO32572.1"/>
    <property type="molecule type" value="Genomic_DNA"/>
</dbReference>
<keyword evidence="2" id="KW-1185">Reference proteome</keyword>
<protein>
    <submittedName>
        <fullName evidence="1">Uncharacterized protein</fullName>
    </submittedName>
</protein>
<organism evidence="1 2">
    <name type="scientific">Lacipirellula parvula</name>
    <dbReference type="NCBI Taxonomy" id="2650471"/>
    <lineage>
        <taxon>Bacteria</taxon>
        <taxon>Pseudomonadati</taxon>
        <taxon>Planctomycetota</taxon>
        <taxon>Planctomycetia</taxon>
        <taxon>Pirellulales</taxon>
        <taxon>Lacipirellulaceae</taxon>
        <taxon>Lacipirellula</taxon>
    </lineage>
</organism>
<sequence length="41" mass="4229">MDGANEGAIALRPPAAAGGLDEINFSFFRSSLTTFTPTKVG</sequence>
<evidence type="ECO:0000313" key="1">
    <source>
        <dbReference type="EMBL" id="BBO32572.1"/>
    </source>
</evidence>
<name>A0A5K7X9P2_9BACT</name>
<reference evidence="2" key="1">
    <citation type="submission" date="2019-10" db="EMBL/GenBank/DDBJ databases">
        <title>Lacipirellula parvula gen. nov., sp. nov., representing a lineage of planctomycetes widespread in freshwater anoxic habitats, and description of the family Lacipirellulaceae.</title>
        <authorList>
            <person name="Dedysh S.N."/>
            <person name="Kulichevskaya I.S."/>
            <person name="Beletsky A.V."/>
            <person name="Rakitin A.L."/>
            <person name="Mardanov A.V."/>
            <person name="Ivanova A.A."/>
            <person name="Saltykova V.X."/>
            <person name="Rijpstra W.I.C."/>
            <person name="Sinninghe Damste J.S."/>
            <person name="Ravin N.V."/>
        </authorList>
    </citation>
    <scope>NUCLEOTIDE SEQUENCE [LARGE SCALE GENOMIC DNA]</scope>
    <source>
        <strain evidence="2">PX69</strain>
    </source>
</reference>
<dbReference type="KEGG" id="lpav:PLANPX_2184"/>
<accession>A0A5K7X9P2</accession>
<gene>
    <name evidence="1" type="ORF">PLANPX_2184</name>
</gene>
<dbReference type="Proteomes" id="UP000326837">
    <property type="component" value="Chromosome"/>
</dbReference>
<dbReference type="AlphaFoldDB" id="A0A5K7X9P2"/>